<evidence type="ECO:0000256" key="7">
    <source>
        <dbReference type="ARBA" id="ARBA00023034"/>
    </source>
</evidence>
<dbReference type="Pfam" id="PF06990">
    <property type="entry name" value="Gal-3-0_sulfotr"/>
    <property type="match status" value="2"/>
</dbReference>
<keyword evidence="5" id="KW-0735">Signal-anchor</keyword>
<evidence type="ECO:0000313" key="12">
    <source>
        <dbReference type="Proteomes" id="UP001158576"/>
    </source>
</evidence>
<dbReference type="InterPro" id="IPR009729">
    <property type="entry name" value="Gal-3-0_sulfotransfrase"/>
</dbReference>
<name>A0ABN7SG04_OIKDI</name>
<proteinExistence type="inferred from homology"/>
<accession>A0ABN7SG04</accession>
<evidence type="ECO:0000256" key="6">
    <source>
        <dbReference type="ARBA" id="ARBA00022989"/>
    </source>
</evidence>
<dbReference type="Proteomes" id="UP001158576">
    <property type="component" value="Chromosome XSR"/>
</dbReference>
<feature type="signal peptide" evidence="10">
    <location>
        <begin position="1"/>
        <end position="26"/>
    </location>
</feature>
<comment type="similarity">
    <text evidence="2">Belongs to the galactose-3-O-sulfotransferase family.</text>
</comment>
<dbReference type="PANTHER" id="PTHR14647">
    <property type="entry name" value="GALACTOSE-3-O-SULFOTRANSFERASE"/>
    <property type="match status" value="1"/>
</dbReference>
<keyword evidence="3" id="KW-0808">Transferase</keyword>
<evidence type="ECO:0000256" key="5">
    <source>
        <dbReference type="ARBA" id="ARBA00022968"/>
    </source>
</evidence>
<evidence type="ECO:0000256" key="9">
    <source>
        <dbReference type="ARBA" id="ARBA00023180"/>
    </source>
</evidence>
<evidence type="ECO:0000256" key="4">
    <source>
        <dbReference type="ARBA" id="ARBA00022692"/>
    </source>
</evidence>
<evidence type="ECO:0000256" key="2">
    <source>
        <dbReference type="ARBA" id="ARBA00008124"/>
    </source>
</evidence>
<keyword evidence="7" id="KW-0333">Golgi apparatus</keyword>
<keyword evidence="9" id="KW-0325">Glycoprotein</keyword>
<keyword evidence="6" id="KW-1133">Transmembrane helix</keyword>
<dbReference type="EMBL" id="OU015569">
    <property type="protein sequence ID" value="CAG5099280.1"/>
    <property type="molecule type" value="Genomic_DNA"/>
</dbReference>
<feature type="chain" id="PRO_5046021029" evidence="10">
    <location>
        <begin position="27"/>
        <end position="553"/>
    </location>
</feature>
<dbReference type="PANTHER" id="PTHR14647:SF87">
    <property type="entry name" value="PUTATIVE-RELATED"/>
    <property type="match status" value="1"/>
</dbReference>
<dbReference type="SUPFAM" id="SSF52540">
    <property type="entry name" value="P-loop containing nucleoside triphosphate hydrolases"/>
    <property type="match status" value="1"/>
</dbReference>
<dbReference type="InterPro" id="IPR027417">
    <property type="entry name" value="P-loop_NTPase"/>
</dbReference>
<evidence type="ECO:0000313" key="11">
    <source>
        <dbReference type="EMBL" id="CAG5099280.1"/>
    </source>
</evidence>
<comment type="subcellular location">
    <subcellularLocation>
        <location evidence="1">Golgi apparatus membrane</location>
        <topology evidence="1">Single-pass type II membrane protein</topology>
    </subcellularLocation>
</comment>
<evidence type="ECO:0000256" key="8">
    <source>
        <dbReference type="ARBA" id="ARBA00023136"/>
    </source>
</evidence>
<keyword evidence="12" id="KW-1185">Reference proteome</keyword>
<keyword evidence="4" id="KW-0812">Transmembrane</keyword>
<organism evidence="11 12">
    <name type="scientific">Oikopleura dioica</name>
    <name type="common">Tunicate</name>
    <dbReference type="NCBI Taxonomy" id="34765"/>
    <lineage>
        <taxon>Eukaryota</taxon>
        <taxon>Metazoa</taxon>
        <taxon>Chordata</taxon>
        <taxon>Tunicata</taxon>
        <taxon>Appendicularia</taxon>
        <taxon>Copelata</taxon>
        <taxon>Oikopleuridae</taxon>
        <taxon>Oikopleura</taxon>
    </lineage>
</organism>
<evidence type="ECO:0000256" key="3">
    <source>
        <dbReference type="ARBA" id="ARBA00022679"/>
    </source>
</evidence>
<evidence type="ECO:0000256" key="10">
    <source>
        <dbReference type="SAM" id="SignalP"/>
    </source>
</evidence>
<sequence>MATTHNKNVIFLLLFLIALVLVDIKARWTQDCFDLEYAKAAAGSDNIDDLQQNNDVLETTEEKKEHSPPSEVIYHPIIKSEENEEKQEVVDGATASPELEKFQNNHVVQMTAVVSSPVLTDAELEYVLSRVKMGPELDENCKIQKDLFFLKSSKTGSTTMMSIFQRFGLKYNSRFLMGENRGGMAVNSRPVNLEDDCWLGKNIDGLKFDLSCNHLHWNKTVIDALMVDGYKSIGIAREPNSHFISSFNFYHNLMPKFTYMLNPSAPYNQKRRRVSSRKQLMSMKPSKEDIIVEMKEFLKNPWFYLSDMGNNSFAYMANVRPQLLFYGKSRNNVASYDQGLTREDVLDWIQDIMAGFDLMMVLEYFDYSLAMMSLQFCIPVEDLVYIAVNQRHETTENSAKKKPPLDDEDLQRLKELNWPDYLLYQALNTTFWRRVEFYGEEVVKERADKIIELSHQISSECIDFEREGANKLVDRVFLLENKQDNSTCLQLQFQGVRATKLFMVHQVEELREMTNNKYEFCGPKIVYGEEAHNYLKWRDNYLRMYRAVKGDFD</sequence>
<dbReference type="Gene3D" id="3.40.50.300">
    <property type="entry name" value="P-loop containing nucleotide triphosphate hydrolases"/>
    <property type="match status" value="1"/>
</dbReference>
<gene>
    <name evidence="11" type="ORF">OKIOD_LOCUS7964</name>
</gene>
<evidence type="ECO:0000256" key="1">
    <source>
        <dbReference type="ARBA" id="ARBA00004323"/>
    </source>
</evidence>
<protein>
    <submittedName>
        <fullName evidence="11">Oidioi.mRNA.OKI2018_I69.XSR.g16406.t1.cds</fullName>
    </submittedName>
</protein>
<keyword evidence="8" id="KW-0472">Membrane</keyword>
<keyword evidence="10" id="KW-0732">Signal</keyword>
<reference evidence="11 12" key="1">
    <citation type="submission" date="2021-04" db="EMBL/GenBank/DDBJ databases">
        <authorList>
            <person name="Bliznina A."/>
        </authorList>
    </citation>
    <scope>NUCLEOTIDE SEQUENCE [LARGE SCALE GENOMIC DNA]</scope>
</reference>